<reference evidence="1 2" key="1">
    <citation type="submission" date="2022-06" db="EMBL/GenBank/DDBJ databases">
        <title>Thiomicrohabdus sp. nov, an obligately chemolithoautotrophic, sulfur-oxidizing bacterium isolated from beach of Guanyin Mountain. Amoy.</title>
        <authorList>
            <person name="Zhu H."/>
        </authorList>
    </citation>
    <scope>NUCLEOTIDE SEQUENCE [LARGE SCALE GENOMIC DNA]</scope>
    <source>
        <strain evidence="1 2">XGS-01</strain>
    </source>
</reference>
<sequence>MSNKLRELMLLRHAKSDWKEDGLADIERPLSDKGKKNAAKLGKWLLQHNLMPDLILVSPAVRAQQTLKRICNECPATAITVDSLYLADIPQLKQILADAPFAERVMLIGHNPGLESLYNMLVTTTPESHVQLFPTCAMAHLILPSDWKNIEEGDGKLQQFVTPKDFKNRI</sequence>
<dbReference type="InterPro" id="IPR029033">
    <property type="entry name" value="His_PPase_superfam"/>
</dbReference>
<dbReference type="Pfam" id="PF00300">
    <property type="entry name" value="His_Phos_1"/>
    <property type="match status" value="1"/>
</dbReference>
<accession>A0ABY8C8T1</accession>
<proteinExistence type="predicted"/>
<dbReference type="EMBL" id="CP102381">
    <property type="protein sequence ID" value="WEJ62378.1"/>
    <property type="molecule type" value="Genomic_DNA"/>
</dbReference>
<gene>
    <name evidence="1" type="primary">sixA</name>
    <name evidence="1" type="ORF">NR989_10200</name>
</gene>
<organism evidence="1 2">
    <name type="scientific">Thiomicrorhabdus lithotrophica</name>
    <dbReference type="NCBI Taxonomy" id="2949997"/>
    <lineage>
        <taxon>Bacteria</taxon>
        <taxon>Pseudomonadati</taxon>
        <taxon>Pseudomonadota</taxon>
        <taxon>Gammaproteobacteria</taxon>
        <taxon>Thiotrichales</taxon>
        <taxon>Piscirickettsiaceae</taxon>
        <taxon>Thiomicrorhabdus</taxon>
    </lineage>
</organism>
<name>A0ABY8C8T1_9GAMM</name>
<dbReference type="PANTHER" id="PTHR47623:SF1">
    <property type="entry name" value="OS09G0287300 PROTEIN"/>
    <property type="match status" value="1"/>
</dbReference>
<dbReference type="SMART" id="SM00855">
    <property type="entry name" value="PGAM"/>
    <property type="match status" value="1"/>
</dbReference>
<protein>
    <submittedName>
        <fullName evidence="1">Phosphohistidine phosphatase SixA</fullName>
    </submittedName>
</protein>
<keyword evidence="2" id="KW-1185">Reference proteome</keyword>
<dbReference type="Proteomes" id="UP001222275">
    <property type="component" value="Chromosome"/>
</dbReference>
<evidence type="ECO:0000313" key="2">
    <source>
        <dbReference type="Proteomes" id="UP001222275"/>
    </source>
</evidence>
<evidence type="ECO:0000313" key="1">
    <source>
        <dbReference type="EMBL" id="WEJ62378.1"/>
    </source>
</evidence>
<dbReference type="CDD" id="cd07067">
    <property type="entry name" value="HP_PGM_like"/>
    <property type="match status" value="1"/>
</dbReference>
<dbReference type="PANTHER" id="PTHR47623">
    <property type="entry name" value="OS09G0287300 PROTEIN"/>
    <property type="match status" value="1"/>
</dbReference>
<dbReference type="SUPFAM" id="SSF53254">
    <property type="entry name" value="Phosphoglycerate mutase-like"/>
    <property type="match status" value="1"/>
</dbReference>
<dbReference type="Gene3D" id="3.40.50.1240">
    <property type="entry name" value="Phosphoglycerate mutase-like"/>
    <property type="match status" value="1"/>
</dbReference>
<dbReference type="RefSeq" id="WP_275594635.1">
    <property type="nucleotide sequence ID" value="NZ_CP102381.1"/>
</dbReference>
<dbReference type="InterPro" id="IPR013078">
    <property type="entry name" value="His_Pase_superF_clade-1"/>
</dbReference>
<dbReference type="NCBIfam" id="TIGR00249">
    <property type="entry name" value="sixA"/>
    <property type="match status" value="1"/>
</dbReference>
<dbReference type="InterPro" id="IPR004449">
    <property type="entry name" value="SixA"/>
</dbReference>